<proteinExistence type="predicted"/>
<name>A0A8T0F099_ARGBR</name>
<reference evidence="1" key="2">
    <citation type="submission" date="2020-06" db="EMBL/GenBank/DDBJ databases">
        <authorList>
            <person name="Sheffer M."/>
        </authorList>
    </citation>
    <scope>NUCLEOTIDE SEQUENCE</scope>
</reference>
<reference evidence="1" key="1">
    <citation type="journal article" date="2020" name="bioRxiv">
        <title>Chromosome-level reference genome of the European wasp spider Argiope bruennichi: a resource for studies on range expansion and evolutionary adaptation.</title>
        <authorList>
            <person name="Sheffer M.M."/>
            <person name="Hoppe A."/>
            <person name="Krehenwinkel H."/>
            <person name="Uhl G."/>
            <person name="Kuss A.W."/>
            <person name="Jensen L."/>
            <person name="Jensen C."/>
            <person name="Gillespie R.G."/>
            <person name="Hoff K.J."/>
            <person name="Prost S."/>
        </authorList>
    </citation>
    <scope>NUCLEOTIDE SEQUENCE</scope>
</reference>
<dbReference type="EMBL" id="JABXBU010001863">
    <property type="protein sequence ID" value="KAF8783401.1"/>
    <property type="molecule type" value="Genomic_DNA"/>
</dbReference>
<evidence type="ECO:0000313" key="1">
    <source>
        <dbReference type="EMBL" id="KAF8783401.1"/>
    </source>
</evidence>
<organism evidence="1 2">
    <name type="scientific">Argiope bruennichi</name>
    <name type="common">Wasp spider</name>
    <name type="synonym">Aranea bruennichi</name>
    <dbReference type="NCBI Taxonomy" id="94029"/>
    <lineage>
        <taxon>Eukaryota</taxon>
        <taxon>Metazoa</taxon>
        <taxon>Ecdysozoa</taxon>
        <taxon>Arthropoda</taxon>
        <taxon>Chelicerata</taxon>
        <taxon>Arachnida</taxon>
        <taxon>Araneae</taxon>
        <taxon>Araneomorphae</taxon>
        <taxon>Entelegynae</taxon>
        <taxon>Araneoidea</taxon>
        <taxon>Araneidae</taxon>
        <taxon>Argiope</taxon>
    </lineage>
</organism>
<dbReference type="AlphaFoldDB" id="A0A8T0F099"/>
<protein>
    <submittedName>
        <fullName evidence="1">Uncharacterized protein</fullName>
    </submittedName>
</protein>
<evidence type="ECO:0000313" key="2">
    <source>
        <dbReference type="Proteomes" id="UP000807504"/>
    </source>
</evidence>
<comment type="caution">
    <text evidence="1">The sequence shown here is derived from an EMBL/GenBank/DDBJ whole genome shotgun (WGS) entry which is preliminary data.</text>
</comment>
<keyword evidence="2" id="KW-1185">Reference proteome</keyword>
<accession>A0A8T0F099</accession>
<gene>
    <name evidence="1" type="ORF">HNY73_013565</name>
</gene>
<dbReference type="Proteomes" id="UP000807504">
    <property type="component" value="Unassembled WGS sequence"/>
</dbReference>
<sequence length="155" mass="17802">MSKRAQRNGFLENHKAVFKGWDELKIIEMVDCEAETCHFLPHRPVMRTDGITTTFRPIFDASAHETGKRPLNDLLHKGPNLIDQISNAINSYQIVISADIEKAFLQLGILSEIENAEIRLIRSAQSQSLPDEKSIHNLCVFRDENDDIRVKTWKF</sequence>